<keyword evidence="1" id="KW-0812">Transmembrane</keyword>
<organism evidence="2 3">
    <name type="scientific">Pseudolycoriella hygida</name>
    <dbReference type="NCBI Taxonomy" id="35572"/>
    <lineage>
        <taxon>Eukaryota</taxon>
        <taxon>Metazoa</taxon>
        <taxon>Ecdysozoa</taxon>
        <taxon>Arthropoda</taxon>
        <taxon>Hexapoda</taxon>
        <taxon>Insecta</taxon>
        <taxon>Pterygota</taxon>
        <taxon>Neoptera</taxon>
        <taxon>Endopterygota</taxon>
        <taxon>Diptera</taxon>
        <taxon>Nematocera</taxon>
        <taxon>Sciaroidea</taxon>
        <taxon>Sciaridae</taxon>
        <taxon>Pseudolycoriella</taxon>
    </lineage>
</organism>
<comment type="caution">
    <text evidence="2">The sequence shown here is derived from an EMBL/GenBank/DDBJ whole genome shotgun (WGS) entry which is preliminary data.</text>
</comment>
<keyword evidence="1" id="KW-0472">Membrane</keyword>
<evidence type="ECO:0000256" key="1">
    <source>
        <dbReference type="SAM" id="Phobius"/>
    </source>
</evidence>
<evidence type="ECO:0000313" key="3">
    <source>
        <dbReference type="Proteomes" id="UP001151699"/>
    </source>
</evidence>
<proteinExistence type="predicted"/>
<feature type="transmembrane region" description="Helical" evidence="1">
    <location>
        <begin position="62"/>
        <end position="79"/>
    </location>
</feature>
<keyword evidence="1" id="KW-1133">Transmembrane helix</keyword>
<dbReference type="EMBL" id="WJQU01000004">
    <property type="protein sequence ID" value="KAJ6636451.1"/>
    <property type="molecule type" value="Genomic_DNA"/>
</dbReference>
<sequence length="80" mass="9050">MSTPQIIDSIAFELRFYGLIGAFEYQKYHISFLVSTFFVLTMGTMGIQHAITIVYIETVDQLTEVLYVVGIYVVGFAKLS</sequence>
<gene>
    <name evidence="2" type="ORF">Bhyg_15041</name>
</gene>
<evidence type="ECO:0000313" key="2">
    <source>
        <dbReference type="EMBL" id="KAJ6636451.1"/>
    </source>
</evidence>
<protein>
    <submittedName>
        <fullName evidence="2">Uncharacterized protein</fullName>
    </submittedName>
</protein>
<accession>A0A9Q0MR83</accession>
<dbReference type="Proteomes" id="UP001151699">
    <property type="component" value="Chromosome C"/>
</dbReference>
<feature type="non-terminal residue" evidence="2">
    <location>
        <position position="1"/>
    </location>
</feature>
<name>A0A9Q0MR83_9DIPT</name>
<keyword evidence="3" id="KW-1185">Reference proteome</keyword>
<feature type="transmembrane region" description="Helical" evidence="1">
    <location>
        <begin position="32"/>
        <end position="56"/>
    </location>
</feature>
<reference evidence="2" key="1">
    <citation type="submission" date="2022-07" db="EMBL/GenBank/DDBJ databases">
        <authorList>
            <person name="Trinca V."/>
            <person name="Uliana J.V.C."/>
            <person name="Torres T.T."/>
            <person name="Ward R.J."/>
            <person name="Monesi N."/>
        </authorList>
    </citation>
    <scope>NUCLEOTIDE SEQUENCE</scope>
    <source>
        <strain evidence="2">HSMRA1968</strain>
        <tissue evidence="2">Whole embryos</tissue>
    </source>
</reference>
<dbReference type="AlphaFoldDB" id="A0A9Q0MR83"/>